<accession>A0A1G6ILI1</accession>
<proteinExistence type="predicted"/>
<dbReference type="GO" id="GO:0016787">
    <property type="term" value="F:hydrolase activity"/>
    <property type="evidence" value="ECO:0007669"/>
    <property type="project" value="UniProtKB-KW"/>
</dbReference>
<name>A0A1G6ILI1_9PSEU</name>
<dbReference type="SUPFAM" id="SSF53474">
    <property type="entry name" value="alpha/beta-Hydrolases"/>
    <property type="match status" value="1"/>
</dbReference>
<dbReference type="Gene3D" id="3.40.50.1820">
    <property type="entry name" value="alpha/beta hydrolase"/>
    <property type="match status" value="1"/>
</dbReference>
<dbReference type="PANTHER" id="PTHR43433:SF5">
    <property type="entry name" value="AB HYDROLASE-1 DOMAIN-CONTAINING PROTEIN"/>
    <property type="match status" value="1"/>
</dbReference>
<organism evidence="2 3">
    <name type="scientific">Actinokineospora iranica</name>
    <dbReference type="NCBI Taxonomy" id="1271860"/>
    <lineage>
        <taxon>Bacteria</taxon>
        <taxon>Bacillati</taxon>
        <taxon>Actinomycetota</taxon>
        <taxon>Actinomycetes</taxon>
        <taxon>Pseudonocardiales</taxon>
        <taxon>Pseudonocardiaceae</taxon>
        <taxon>Actinokineospora</taxon>
    </lineage>
</organism>
<feature type="domain" description="Serine aminopeptidase S33" evidence="1">
    <location>
        <begin position="26"/>
        <end position="278"/>
    </location>
</feature>
<evidence type="ECO:0000313" key="3">
    <source>
        <dbReference type="Proteomes" id="UP000199501"/>
    </source>
</evidence>
<dbReference type="Proteomes" id="UP000199501">
    <property type="component" value="Unassembled WGS sequence"/>
</dbReference>
<sequence>MSTIERFAVADGAELTVVRAGDPAADVTVVLSHSYAQDHRVWHRVLETLPVAVERPVQVLAYDHRGHGSSTAADAATATVERLGDDLAELIAGVVPRGRVVLAGHGMGGLAVMALTVRHQALFAERVAGLAFLSTAASWLAEPAWASPVGRVAQDLRAILGPRLDGLVVDRVAKRIDKATSVGLRWLLLGDDPDPDDVRLVADMVSAHWPDTVALFRPGLDRYDREAALAVAADTPVVAMVGDRDRLVPASHAAALAGAVQDGTAVVLPGLGHMLPLEGVAQVLPRLVGLAHAALRR</sequence>
<dbReference type="Pfam" id="PF12146">
    <property type="entry name" value="Hydrolase_4"/>
    <property type="match status" value="1"/>
</dbReference>
<dbReference type="PANTHER" id="PTHR43433">
    <property type="entry name" value="HYDROLASE, ALPHA/BETA FOLD FAMILY PROTEIN"/>
    <property type="match status" value="1"/>
</dbReference>
<dbReference type="InterPro" id="IPR029058">
    <property type="entry name" value="AB_hydrolase_fold"/>
</dbReference>
<keyword evidence="2" id="KW-0378">Hydrolase</keyword>
<dbReference type="RefSeq" id="WP_324187483.1">
    <property type="nucleotide sequence ID" value="NZ_FMZZ01000001.1"/>
</dbReference>
<dbReference type="InterPro" id="IPR022742">
    <property type="entry name" value="Hydrolase_4"/>
</dbReference>
<dbReference type="InterPro" id="IPR050471">
    <property type="entry name" value="AB_hydrolase"/>
</dbReference>
<keyword evidence="3" id="KW-1185">Reference proteome</keyword>
<evidence type="ECO:0000313" key="2">
    <source>
        <dbReference type="EMBL" id="SDC07358.1"/>
    </source>
</evidence>
<dbReference type="EMBL" id="FMZZ01000001">
    <property type="protein sequence ID" value="SDC07358.1"/>
    <property type="molecule type" value="Genomic_DNA"/>
</dbReference>
<reference evidence="3" key="1">
    <citation type="submission" date="2016-10" db="EMBL/GenBank/DDBJ databases">
        <authorList>
            <person name="Varghese N."/>
            <person name="Submissions S."/>
        </authorList>
    </citation>
    <scope>NUCLEOTIDE SEQUENCE [LARGE SCALE GENOMIC DNA]</scope>
    <source>
        <strain evidence="3">IBRC-M 10403</strain>
    </source>
</reference>
<evidence type="ECO:0000259" key="1">
    <source>
        <dbReference type="Pfam" id="PF12146"/>
    </source>
</evidence>
<dbReference type="STRING" id="1271860.SAMN05216174_1016"/>
<dbReference type="AlphaFoldDB" id="A0A1G6ILI1"/>
<gene>
    <name evidence="2" type="ORF">SAMN05216174_1016</name>
</gene>
<protein>
    <submittedName>
        <fullName evidence="2">Lysophospholipase, alpha-beta hydrolase superfamily</fullName>
    </submittedName>
</protein>